<dbReference type="OrthoDB" id="2065905at2"/>
<keyword evidence="1" id="KW-0808">Transferase</keyword>
<dbReference type="STRING" id="168384.SAMN05660368_02294"/>
<dbReference type="InterPro" id="IPR011004">
    <property type="entry name" value="Trimer_LpxA-like_sf"/>
</dbReference>
<proteinExistence type="predicted"/>
<dbReference type="Gene3D" id="2.160.10.10">
    <property type="entry name" value="Hexapeptide repeat proteins"/>
    <property type="match status" value="1"/>
</dbReference>
<dbReference type="RefSeq" id="WP_006860227.1">
    <property type="nucleotide sequence ID" value="NZ_ACCL02000002.1"/>
</dbReference>
<keyword evidence="2" id="KW-1185">Reference proteome</keyword>
<evidence type="ECO:0000313" key="2">
    <source>
        <dbReference type="Proteomes" id="UP000005561"/>
    </source>
</evidence>
<gene>
    <name evidence="1" type="ORF">BRYFOR_05427</name>
</gene>
<comment type="caution">
    <text evidence="1">The sequence shown here is derived from an EMBL/GenBank/DDBJ whole genome shotgun (WGS) entry which is preliminary data.</text>
</comment>
<dbReference type="AlphaFoldDB" id="C6L9Y5"/>
<evidence type="ECO:0000313" key="1">
    <source>
        <dbReference type="EMBL" id="EET62392.1"/>
    </source>
</evidence>
<dbReference type="eggNOG" id="COG1044">
    <property type="taxonomic scope" value="Bacteria"/>
</dbReference>
<dbReference type="SUPFAM" id="SSF51161">
    <property type="entry name" value="Trimeric LpxA-like enzymes"/>
    <property type="match status" value="1"/>
</dbReference>
<dbReference type="EMBL" id="ACCL02000002">
    <property type="protein sequence ID" value="EET62392.1"/>
    <property type="molecule type" value="Genomic_DNA"/>
</dbReference>
<sequence length="194" mass="21635">MKKFEMTEETITRSGKKLFRVKALISFGNVREGEMGGFIENENNLSHDGEAWVYKEAEVKDDAMILDNAWVYGNAKVGGNARICGDAEIYENASVDDEAYVGGDAKVGGNAHLCRDALVCSDADYVCIRGLGSSNRTATFFQTRNGIGVSCGCFSGTLQEFRERVKERHGNSRYAKEYFMAADLMELHFERHEK</sequence>
<dbReference type="Proteomes" id="UP000005561">
    <property type="component" value="Unassembled WGS sequence"/>
</dbReference>
<protein>
    <submittedName>
        <fullName evidence="1">Bacterial transferase hexapeptide repeat protein</fullName>
    </submittedName>
</protein>
<reference evidence="1" key="1">
    <citation type="submission" date="2009-07" db="EMBL/GenBank/DDBJ databases">
        <authorList>
            <person name="Weinstock G."/>
            <person name="Sodergren E."/>
            <person name="Clifton S."/>
            <person name="Fulton L."/>
            <person name="Fulton B."/>
            <person name="Courtney L."/>
            <person name="Fronick C."/>
            <person name="Harrison M."/>
            <person name="Strong C."/>
            <person name="Farmer C."/>
            <person name="Delahaunty K."/>
            <person name="Markovic C."/>
            <person name="Hall O."/>
            <person name="Minx P."/>
            <person name="Tomlinson C."/>
            <person name="Mitreva M."/>
            <person name="Nelson J."/>
            <person name="Hou S."/>
            <person name="Wollam A."/>
            <person name="Pepin K.H."/>
            <person name="Johnson M."/>
            <person name="Bhonagiri V."/>
            <person name="Nash W.E."/>
            <person name="Warren W."/>
            <person name="Chinwalla A."/>
            <person name="Mardis E.R."/>
            <person name="Wilson R.K."/>
        </authorList>
    </citation>
    <scope>NUCLEOTIDE SEQUENCE [LARGE SCALE GENOMIC DNA]</scope>
    <source>
        <strain evidence="1">DSM 14469</strain>
    </source>
</reference>
<name>C6L9Y5_9FIRM</name>
<accession>C6L9Y5</accession>
<dbReference type="GO" id="GO:0016740">
    <property type="term" value="F:transferase activity"/>
    <property type="evidence" value="ECO:0007669"/>
    <property type="project" value="UniProtKB-KW"/>
</dbReference>
<organism evidence="1 2">
    <name type="scientific">Marvinbryantia formatexigens DSM 14469</name>
    <dbReference type="NCBI Taxonomy" id="478749"/>
    <lineage>
        <taxon>Bacteria</taxon>
        <taxon>Bacillati</taxon>
        <taxon>Bacillota</taxon>
        <taxon>Clostridia</taxon>
        <taxon>Lachnospirales</taxon>
        <taxon>Lachnospiraceae</taxon>
        <taxon>Marvinbryantia</taxon>
    </lineage>
</organism>